<sequence length="224" mass="22347">MPQSIADDILAQLRGGSLGQIAQQLGASEQQTETAVSTALPFLLGALGDSAQQGGVQQLFGAVQRDHVPQQGESSGGFDVAGMLGSLLGGTGGSGTGALGALLGSAGGGAFDGEGILSHILGGKTTQAEHGLSQATGLETNRVHQLLLMLAPIVMAYLGRKVSSGEVASPEDLGAVLGQEREHVRQQGGAAGGLLGALLDQNGDGKLDVGDLFKLGGQLFGGKR</sequence>
<gene>
    <name evidence="1" type="ORF">AAV94_12285</name>
</gene>
<comment type="caution">
    <text evidence="1">The sequence shown here is derived from an EMBL/GenBank/DDBJ whole genome shotgun (WGS) entry which is preliminary data.</text>
</comment>
<dbReference type="OrthoDB" id="8812842at2"/>
<proteinExistence type="predicted"/>
<dbReference type="InterPro" id="IPR009282">
    <property type="entry name" value="DUF937"/>
</dbReference>
<dbReference type="AlphaFoldDB" id="A0A0U1PX33"/>
<evidence type="ECO:0000313" key="2">
    <source>
        <dbReference type="Proteomes" id="UP000050580"/>
    </source>
</evidence>
<evidence type="ECO:0000313" key="1">
    <source>
        <dbReference type="EMBL" id="KKW67102.1"/>
    </source>
</evidence>
<evidence type="ECO:0008006" key="3">
    <source>
        <dbReference type="Google" id="ProtNLM"/>
    </source>
</evidence>
<dbReference type="EMBL" id="LBNQ01000037">
    <property type="protein sequence ID" value="KKW67102.1"/>
    <property type="molecule type" value="Genomic_DNA"/>
</dbReference>
<dbReference type="STRING" id="1610491.AAV94_12285"/>
<dbReference type="Proteomes" id="UP000050580">
    <property type="component" value="Unassembled WGS sequence"/>
</dbReference>
<dbReference type="RefSeq" id="WP_046742506.1">
    <property type="nucleotide sequence ID" value="NZ_LBNQ01000037.1"/>
</dbReference>
<name>A0A0U1PX33_9BURK</name>
<dbReference type="InterPro" id="IPR018247">
    <property type="entry name" value="EF_Hand_1_Ca_BS"/>
</dbReference>
<reference evidence="1 2" key="1">
    <citation type="submission" date="2015-05" db="EMBL/GenBank/DDBJ databases">
        <title>Draft genome sequence of Lampropedia sp. CT6, isolated from the microbial mat of a hot water spring, located at Manikaran, India.</title>
        <authorList>
            <person name="Tripathi C."/>
            <person name="Rani P."/>
            <person name="Mahato N.K."/>
            <person name="Lal R."/>
        </authorList>
    </citation>
    <scope>NUCLEOTIDE SEQUENCE [LARGE SCALE GENOMIC DNA]</scope>
    <source>
        <strain evidence="1 2">CT6</strain>
    </source>
</reference>
<organism evidence="1 2">
    <name type="scientific">Lampropedia cohaerens</name>
    <dbReference type="NCBI Taxonomy" id="1610491"/>
    <lineage>
        <taxon>Bacteria</taxon>
        <taxon>Pseudomonadati</taxon>
        <taxon>Pseudomonadota</taxon>
        <taxon>Betaproteobacteria</taxon>
        <taxon>Burkholderiales</taxon>
        <taxon>Comamonadaceae</taxon>
        <taxon>Lampropedia</taxon>
    </lineage>
</organism>
<accession>A0A0U1PX33</accession>
<keyword evidence="2" id="KW-1185">Reference proteome</keyword>
<dbReference type="PROSITE" id="PS00018">
    <property type="entry name" value="EF_HAND_1"/>
    <property type="match status" value="1"/>
</dbReference>
<dbReference type="Pfam" id="PF06078">
    <property type="entry name" value="DUF937"/>
    <property type="match status" value="1"/>
</dbReference>
<dbReference type="PATRIC" id="fig|1610491.3.peg.2611"/>
<protein>
    <recommendedName>
        <fullName evidence="3">Calcium-binding protein</fullName>
    </recommendedName>
</protein>